<dbReference type="RefSeq" id="WP_029706470.1">
    <property type="nucleotide sequence ID" value="NZ_CP019239.1"/>
</dbReference>
<dbReference type="InterPro" id="IPR005119">
    <property type="entry name" value="LysR_subst-bd"/>
</dbReference>
<reference evidence="6 7" key="1">
    <citation type="submission" date="2017-01" db="EMBL/GenBank/DDBJ databases">
        <authorList>
            <person name="Mah S.A."/>
            <person name="Swanson W.J."/>
            <person name="Moy G.W."/>
            <person name="Vacquier V.D."/>
        </authorList>
    </citation>
    <scope>NUCLEOTIDE SEQUENCE [LARGE SCALE GENOMIC DNA]</scope>
    <source>
        <strain evidence="6 7">DSM 22694</strain>
    </source>
</reference>
<protein>
    <submittedName>
        <fullName evidence="6">LysR family transcriptional regulator</fullName>
    </submittedName>
</protein>
<feature type="domain" description="HTH lysR-type" evidence="5">
    <location>
        <begin position="1"/>
        <end position="59"/>
    </location>
</feature>
<dbReference type="GO" id="GO:0043565">
    <property type="term" value="F:sequence-specific DNA binding"/>
    <property type="evidence" value="ECO:0007669"/>
    <property type="project" value="TreeGrafter"/>
</dbReference>
<dbReference type="GO" id="GO:0003700">
    <property type="term" value="F:DNA-binding transcription factor activity"/>
    <property type="evidence" value="ECO:0007669"/>
    <property type="project" value="InterPro"/>
</dbReference>
<dbReference type="Gene3D" id="3.40.190.10">
    <property type="entry name" value="Periplasmic binding protein-like II"/>
    <property type="match status" value="2"/>
</dbReference>
<dbReference type="FunFam" id="1.10.10.10:FF:000001">
    <property type="entry name" value="LysR family transcriptional regulator"/>
    <property type="match status" value="1"/>
</dbReference>
<evidence type="ECO:0000256" key="3">
    <source>
        <dbReference type="ARBA" id="ARBA00023125"/>
    </source>
</evidence>
<evidence type="ECO:0000256" key="4">
    <source>
        <dbReference type="ARBA" id="ARBA00023163"/>
    </source>
</evidence>
<evidence type="ECO:0000259" key="5">
    <source>
        <dbReference type="PROSITE" id="PS50931"/>
    </source>
</evidence>
<dbReference type="SUPFAM" id="SSF46785">
    <property type="entry name" value="Winged helix' DNA-binding domain"/>
    <property type="match status" value="1"/>
</dbReference>
<dbReference type="PANTHER" id="PTHR30537">
    <property type="entry name" value="HTH-TYPE TRANSCRIPTIONAL REGULATOR"/>
    <property type="match status" value="1"/>
</dbReference>
<comment type="similarity">
    <text evidence="1">Belongs to the LysR transcriptional regulatory family.</text>
</comment>
<keyword evidence="3" id="KW-0238">DNA-binding</keyword>
<evidence type="ECO:0000256" key="2">
    <source>
        <dbReference type="ARBA" id="ARBA00023015"/>
    </source>
</evidence>
<dbReference type="STRING" id="1484693.RS694_11635"/>
<dbReference type="CDD" id="cd08472">
    <property type="entry name" value="PBP2_CrgA_like_3"/>
    <property type="match status" value="1"/>
</dbReference>
<keyword evidence="7" id="KW-1185">Reference proteome</keyword>
<dbReference type="PANTHER" id="PTHR30537:SF17">
    <property type="entry name" value="LYSR-FAMILY REGULATORY PROTEIN"/>
    <property type="match status" value="1"/>
</dbReference>
<dbReference type="InterPro" id="IPR036388">
    <property type="entry name" value="WH-like_DNA-bd_sf"/>
</dbReference>
<accession>A0A1P8KAT2</accession>
<evidence type="ECO:0000256" key="1">
    <source>
        <dbReference type="ARBA" id="ARBA00009437"/>
    </source>
</evidence>
<dbReference type="InterPro" id="IPR036390">
    <property type="entry name" value="WH_DNA-bd_sf"/>
</dbReference>
<dbReference type="AlphaFoldDB" id="A0A1P8KAT2"/>
<dbReference type="PROSITE" id="PS50931">
    <property type="entry name" value="HTH_LYSR"/>
    <property type="match status" value="1"/>
</dbReference>
<dbReference type="Pfam" id="PF00126">
    <property type="entry name" value="HTH_1"/>
    <property type="match status" value="1"/>
</dbReference>
<dbReference type="Pfam" id="PF03466">
    <property type="entry name" value="LysR_substrate"/>
    <property type="match status" value="1"/>
</dbReference>
<dbReference type="InterPro" id="IPR000847">
    <property type="entry name" value="LysR_HTH_N"/>
</dbReference>
<keyword evidence="4" id="KW-0804">Transcription</keyword>
<gene>
    <name evidence="6" type="ORF">RS694_11635</name>
</gene>
<dbReference type="InterPro" id="IPR058163">
    <property type="entry name" value="LysR-type_TF_proteobact-type"/>
</dbReference>
<proteinExistence type="inferred from homology"/>
<dbReference type="eggNOG" id="COG0583">
    <property type="taxonomic scope" value="Bacteria"/>
</dbReference>
<dbReference type="KEGG" id="rsb:RS694_11635"/>
<organism evidence="6 7">
    <name type="scientific">Rhodoferax saidenbachensis</name>
    <dbReference type="NCBI Taxonomy" id="1484693"/>
    <lineage>
        <taxon>Bacteria</taxon>
        <taxon>Pseudomonadati</taxon>
        <taxon>Pseudomonadota</taxon>
        <taxon>Betaproteobacteria</taxon>
        <taxon>Burkholderiales</taxon>
        <taxon>Comamonadaceae</taxon>
        <taxon>Rhodoferax</taxon>
    </lineage>
</organism>
<keyword evidence="2" id="KW-0805">Transcription regulation</keyword>
<sequence>MDQMLAMRVFMRVVEAGTFTKAADSMAIPKPTVTKLIQGLESHLRVKLLNRTTRRVTVTPDGATYYESLARLLAEMDDLESGLAHALASPKGKIRVDVGGTVASLILIPALPQFYALYPDIQIELGVTDRQVDLISDNVDCVIRGGALTDLSLVARRVGTLSFVTCATPAYLKTHGLPKDPHALKARFPVASYFSARTGRITPLHYERNGEVVEIEGRHVLAVNESNAHVAAGLAGLGVMQTVNFMVKPHIASGALQVVLADWQQPTVPVHVVYPPNRHLSAKVRVFVDWVAALFTRLEE</sequence>
<dbReference type="EMBL" id="CP019239">
    <property type="protein sequence ID" value="APW43114.1"/>
    <property type="molecule type" value="Genomic_DNA"/>
</dbReference>
<dbReference type="Gene3D" id="1.10.10.10">
    <property type="entry name" value="Winged helix-like DNA-binding domain superfamily/Winged helix DNA-binding domain"/>
    <property type="match status" value="1"/>
</dbReference>
<dbReference type="SUPFAM" id="SSF53850">
    <property type="entry name" value="Periplasmic binding protein-like II"/>
    <property type="match status" value="1"/>
</dbReference>
<dbReference type="GO" id="GO:0006351">
    <property type="term" value="P:DNA-templated transcription"/>
    <property type="evidence" value="ECO:0007669"/>
    <property type="project" value="TreeGrafter"/>
</dbReference>
<name>A0A1P8KAT2_9BURK</name>
<evidence type="ECO:0000313" key="7">
    <source>
        <dbReference type="Proteomes" id="UP000186110"/>
    </source>
</evidence>
<dbReference type="Proteomes" id="UP000186110">
    <property type="component" value="Chromosome"/>
</dbReference>
<evidence type="ECO:0000313" key="6">
    <source>
        <dbReference type="EMBL" id="APW43114.1"/>
    </source>
</evidence>